<evidence type="ECO:0000313" key="1">
    <source>
        <dbReference type="EMBL" id="GEP43316.1"/>
    </source>
</evidence>
<name>A0A512M9A7_9BACT</name>
<dbReference type="Proteomes" id="UP000321577">
    <property type="component" value="Unassembled WGS sequence"/>
</dbReference>
<gene>
    <name evidence="1" type="ORF">BGE01nite_26070</name>
</gene>
<proteinExistence type="predicted"/>
<accession>A0A512M9A7</accession>
<dbReference type="EMBL" id="BKAG01000016">
    <property type="protein sequence ID" value="GEP43316.1"/>
    <property type="molecule type" value="Genomic_DNA"/>
</dbReference>
<sequence length="69" mass="7408">MITLGKELVTTFHGFLCILDAGQAAGNFALGNARDATSAGTAFACVNVQVRHWKGGRCNHQCNWVFSHS</sequence>
<organism evidence="1 2">
    <name type="scientific">Brevifollis gellanilyticus</name>
    <dbReference type="NCBI Taxonomy" id="748831"/>
    <lineage>
        <taxon>Bacteria</taxon>
        <taxon>Pseudomonadati</taxon>
        <taxon>Verrucomicrobiota</taxon>
        <taxon>Verrucomicrobiia</taxon>
        <taxon>Verrucomicrobiales</taxon>
        <taxon>Verrucomicrobiaceae</taxon>
    </lineage>
</organism>
<evidence type="ECO:0000313" key="2">
    <source>
        <dbReference type="Proteomes" id="UP000321577"/>
    </source>
</evidence>
<comment type="caution">
    <text evidence="1">The sequence shown here is derived from an EMBL/GenBank/DDBJ whole genome shotgun (WGS) entry which is preliminary data.</text>
</comment>
<reference evidence="1 2" key="1">
    <citation type="submission" date="2019-07" db="EMBL/GenBank/DDBJ databases">
        <title>Whole genome shotgun sequence of Brevifollis gellanilyticus NBRC 108608.</title>
        <authorList>
            <person name="Hosoyama A."/>
            <person name="Uohara A."/>
            <person name="Ohji S."/>
            <person name="Ichikawa N."/>
        </authorList>
    </citation>
    <scope>NUCLEOTIDE SEQUENCE [LARGE SCALE GENOMIC DNA]</scope>
    <source>
        <strain evidence="1 2">NBRC 108608</strain>
    </source>
</reference>
<keyword evidence="2" id="KW-1185">Reference proteome</keyword>
<protein>
    <submittedName>
        <fullName evidence="1">Uncharacterized protein</fullName>
    </submittedName>
</protein>
<dbReference type="AlphaFoldDB" id="A0A512M9A7"/>